<accession>A0A4S4LER3</accession>
<sequence>MSSFKRKIGTGSTSQTLPAGTKTSASLSTLLLTSSGIPSLDDVLGGGIQLGTSLLVLNPDPHSSYAELLQKYFIAQGLACGQQVYVFDPDGRNLAESCMWMPNSAPTASHGPDEEDAPDGGADKIKIAWRYERMQKFKTTVSSQSSEQYIREDYCRPLDLSQRIPTVAVKEYISAGQLHIEDDLFGGPEDAFATVARRIEDIGKQYNDLSLQTNIRVFRICIPSLGGPLWGDPRPENIARFLLRLRFLLRSFPLACALAAIPSNISSDAWGGEGWIEKLAWMSDACITLNSFTVDPATAALFPSHHGILKIHKLPCVQTLVPVSDRFSTLRGLSVPASGVSSGGVGENNLAFKCMRKRYVIETFHLDVEGGLGERRTTPAVSTGTFQEIGGSSRFSQQHHSIHDFGSFATVEIKLDETNVLKPEIRQADTTIDGLEKKAGPKKQKKRVGFQVERPDLYDL</sequence>
<dbReference type="Proteomes" id="UP000308199">
    <property type="component" value="Unassembled WGS sequence"/>
</dbReference>
<proteinExistence type="inferred from homology"/>
<evidence type="ECO:0000313" key="10">
    <source>
        <dbReference type="EMBL" id="THH10147.1"/>
    </source>
</evidence>
<keyword evidence="11" id="KW-1185">Reference proteome</keyword>
<gene>
    <name evidence="10" type="ORF">EW145_g1530</name>
</gene>
<dbReference type="GO" id="GO:0033588">
    <property type="term" value="C:elongator holoenzyme complex"/>
    <property type="evidence" value="ECO:0007669"/>
    <property type="project" value="InterPro"/>
</dbReference>
<dbReference type="AlphaFoldDB" id="A0A4S4LER3"/>
<comment type="caution">
    <text evidence="10">The sequence shown here is derived from an EMBL/GenBank/DDBJ whole genome shotgun (WGS) entry which is preliminary data.</text>
</comment>
<comment type="subcellular location">
    <subcellularLocation>
        <location evidence="2">Cytoplasm</location>
    </subcellularLocation>
    <subcellularLocation>
        <location evidence="1">Nucleus</location>
    </subcellularLocation>
</comment>
<dbReference type="OrthoDB" id="289162at2759"/>
<evidence type="ECO:0000256" key="7">
    <source>
        <dbReference type="ARBA" id="ARBA00022694"/>
    </source>
</evidence>
<comment type="pathway">
    <text evidence="3">tRNA modification; 5-methoxycarbonylmethyl-2-thiouridine-tRNA biosynthesis.</text>
</comment>
<keyword evidence="6" id="KW-0963">Cytoplasm</keyword>
<reference evidence="10 11" key="1">
    <citation type="submission" date="2019-02" db="EMBL/GenBank/DDBJ databases">
        <title>Genome sequencing of the rare red list fungi Phellinidium pouzarii.</title>
        <authorList>
            <person name="Buettner E."/>
            <person name="Kellner H."/>
        </authorList>
    </citation>
    <scope>NUCLEOTIDE SEQUENCE [LARGE SCALE GENOMIC DNA]</scope>
    <source>
        <strain evidence="10 11">DSM 108285</strain>
    </source>
</reference>
<dbReference type="InterPro" id="IPR008728">
    <property type="entry name" value="Elongator_complex_protein_4"/>
</dbReference>
<organism evidence="10 11">
    <name type="scientific">Phellinidium pouzarii</name>
    <dbReference type="NCBI Taxonomy" id="167371"/>
    <lineage>
        <taxon>Eukaryota</taxon>
        <taxon>Fungi</taxon>
        <taxon>Dikarya</taxon>
        <taxon>Basidiomycota</taxon>
        <taxon>Agaricomycotina</taxon>
        <taxon>Agaricomycetes</taxon>
        <taxon>Hymenochaetales</taxon>
        <taxon>Hymenochaetaceae</taxon>
        <taxon>Phellinidium</taxon>
    </lineage>
</organism>
<evidence type="ECO:0000256" key="9">
    <source>
        <dbReference type="SAM" id="MobiDB-lite"/>
    </source>
</evidence>
<dbReference type="CDD" id="cd19494">
    <property type="entry name" value="Elp4"/>
    <property type="match status" value="1"/>
</dbReference>
<dbReference type="GO" id="GO:0008023">
    <property type="term" value="C:transcription elongation factor complex"/>
    <property type="evidence" value="ECO:0007669"/>
    <property type="project" value="TreeGrafter"/>
</dbReference>
<name>A0A4S4LER3_9AGAM</name>
<dbReference type="PANTHER" id="PTHR12896">
    <property type="entry name" value="PAX6 NEIGHBOR PROTEIN PAXNEB"/>
    <property type="match status" value="1"/>
</dbReference>
<evidence type="ECO:0000256" key="2">
    <source>
        <dbReference type="ARBA" id="ARBA00004496"/>
    </source>
</evidence>
<dbReference type="GO" id="GO:0002098">
    <property type="term" value="P:tRNA wobble uridine modification"/>
    <property type="evidence" value="ECO:0007669"/>
    <property type="project" value="InterPro"/>
</dbReference>
<dbReference type="GO" id="GO:0005737">
    <property type="term" value="C:cytoplasm"/>
    <property type="evidence" value="ECO:0007669"/>
    <property type="project" value="UniProtKB-SubCell"/>
</dbReference>
<evidence type="ECO:0000256" key="6">
    <source>
        <dbReference type="ARBA" id="ARBA00022490"/>
    </source>
</evidence>
<dbReference type="Gene3D" id="3.40.50.300">
    <property type="entry name" value="P-loop containing nucleotide triphosphate hydrolases"/>
    <property type="match status" value="1"/>
</dbReference>
<comment type="similarity">
    <text evidence="4">Belongs to the ELP4 family.</text>
</comment>
<dbReference type="Pfam" id="PF05625">
    <property type="entry name" value="PAXNEB"/>
    <property type="match status" value="1"/>
</dbReference>
<evidence type="ECO:0000256" key="4">
    <source>
        <dbReference type="ARBA" id="ARBA00007573"/>
    </source>
</evidence>
<keyword evidence="8" id="KW-0539">Nucleus</keyword>
<dbReference type="InterPro" id="IPR027417">
    <property type="entry name" value="P-loop_NTPase"/>
</dbReference>
<feature type="region of interest" description="Disordered" evidence="9">
    <location>
        <begin position="1"/>
        <end position="20"/>
    </location>
</feature>
<evidence type="ECO:0000256" key="3">
    <source>
        <dbReference type="ARBA" id="ARBA00005043"/>
    </source>
</evidence>
<evidence type="ECO:0000256" key="5">
    <source>
        <dbReference type="ARBA" id="ARBA00020265"/>
    </source>
</evidence>
<dbReference type="PANTHER" id="PTHR12896:SF1">
    <property type="entry name" value="ELONGATOR COMPLEX PROTEIN 4"/>
    <property type="match status" value="1"/>
</dbReference>
<evidence type="ECO:0000256" key="8">
    <source>
        <dbReference type="ARBA" id="ARBA00023242"/>
    </source>
</evidence>
<evidence type="ECO:0000256" key="1">
    <source>
        <dbReference type="ARBA" id="ARBA00004123"/>
    </source>
</evidence>
<dbReference type="UniPathway" id="UPA00988"/>
<evidence type="ECO:0000313" key="11">
    <source>
        <dbReference type="Proteomes" id="UP000308199"/>
    </source>
</evidence>
<dbReference type="EMBL" id="SGPK01000043">
    <property type="protein sequence ID" value="THH10147.1"/>
    <property type="molecule type" value="Genomic_DNA"/>
</dbReference>
<protein>
    <recommendedName>
        <fullName evidence="5">Elongator complex protein 4</fullName>
    </recommendedName>
</protein>
<keyword evidence="7" id="KW-0819">tRNA processing</keyword>